<evidence type="ECO:0000259" key="1">
    <source>
        <dbReference type="Pfam" id="PF01863"/>
    </source>
</evidence>
<proteinExistence type="predicted"/>
<dbReference type="EMBL" id="BMFJ01000001">
    <property type="protein sequence ID" value="GGE38563.1"/>
    <property type="molecule type" value="Genomic_DNA"/>
</dbReference>
<dbReference type="GO" id="GO:0008237">
    <property type="term" value="F:metallopeptidase activity"/>
    <property type="evidence" value="ECO:0007669"/>
    <property type="project" value="UniProtKB-KW"/>
</dbReference>
<keyword evidence="2" id="KW-0482">Metalloprotease</keyword>
<dbReference type="PANTHER" id="PTHR30399">
    <property type="entry name" value="UNCHARACTERIZED PROTEIN YGJP"/>
    <property type="match status" value="1"/>
</dbReference>
<organism evidence="2 3">
    <name type="scientific">Primorskyibacter flagellatus</name>
    <dbReference type="NCBI Taxonomy" id="1387277"/>
    <lineage>
        <taxon>Bacteria</taxon>
        <taxon>Pseudomonadati</taxon>
        <taxon>Pseudomonadota</taxon>
        <taxon>Alphaproteobacteria</taxon>
        <taxon>Rhodobacterales</taxon>
        <taxon>Roseobacteraceae</taxon>
        <taxon>Primorskyibacter</taxon>
    </lineage>
</organism>
<dbReference type="AlphaFoldDB" id="A0A917EG37"/>
<dbReference type="InterPro" id="IPR053136">
    <property type="entry name" value="UTP_pyrophosphatase-like"/>
</dbReference>
<dbReference type="Gene3D" id="3.30.2010.10">
    <property type="entry name" value="Metalloproteases ('zincins'), catalytic domain"/>
    <property type="match status" value="1"/>
</dbReference>
<comment type="caution">
    <text evidence="2">The sequence shown here is derived from an EMBL/GenBank/DDBJ whole genome shotgun (WGS) entry which is preliminary data.</text>
</comment>
<dbReference type="RefSeq" id="WP_188478262.1">
    <property type="nucleotide sequence ID" value="NZ_BMFJ01000001.1"/>
</dbReference>
<dbReference type="PANTHER" id="PTHR30399:SF1">
    <property type="entry name" value="UTP PYROPHOSPHATASE"/>
    <property type="match status" value="1"/>
</dbReference>
<name>A0A917EG37_9RHOB</name>
<gene>
    <name evidence="2" type="ORF">GCM10011360_27950</name>
</gene>
<dbReference type="Pfam" id="PF01863">
    <property type="entry name" value="YgjP-like"/>
    <property type="match status" value="1"/>
</dbReference>
<evidence type="ECO:0000313" key="3">
    <source>
        <dbReference type="Proteomes" id="UP000612855"/>
    </source>
</evidence>
<accession>A0A917EG37</accession>
<dbReference type="Proteomes" id="UP000612855">
    <property type="component" value="Unassembled WGS sequence"/>
</dbReference>
<dbReference type="CDD" id="cd07344">
    <property type="entry name" value="M48_yhfN_like"/>
    <property type="match status" value="1"/>
</dbReference>
<feature type="domain" description="YgjP-like metallopeptidase" evidence="1">
    <location>
        <begin position="23"/>
        <end position="218"/>
    </location>
</feature>
<evidence type="ECO:0000313" key="2">
    <source>
        <dbReference type="EMBL" id="GGE38563.1"/>
    </source>
</evidence>
<keyword evidence="2" id="KW-0378">Hydrolase</keyword>
<sequence>MGQHVLPGNPPVEINLKRSGRARRISLRVSALDGRVTLTLPSGVSEKAGLAFAAEKADWLRRNAVRHGGAEVIAAGAVLPVRGQPLTVLPGAGRAVRIEGDALVVPGDPARTAARVSGYLKALARDRLAEASDRYAARLGRRYTRLTLRDTRSRWGSCSAQGALSYSWRLILAPDAVLDYVAAHEVAHLAEMNHSDRFWSVVEKIHGPYAAQRRWLRTDGPALHRYRFDAD</sequence>
<keyword evidence="3" id="KW-1185">Reference proteome</keyword>
<reference evidence="3" key="1">
    <citation type="journal article" date="2019" name="Int. J. Syst. Evol. Microbiol.">
        <title>The Global Catalogue of Microorganisms (GCM) 10K type strain sequencing project: providing services to taxonomists for standard genome sequencing and annotation.</title>
        <authorList>
            <consortium name="The Broad Institute Genomics Platform"/>
            <consortium name="The Broad Institute Genome Sequencing Center for Infectious Disease"/>
            <person name="Wu L."/>
            <person name="Ma J."/>
        </authorList>
    </citation>
    <scope>NUCLEOTIDE SEQUENCE [LARGE SCALE GENOMIC DNA]</scope>
    <source>
        <strain evidence="3">CGMCC 1.12664</strain>
    </source>
</reference>
<dbReference type="InterPro" id="IPR002725">
    <property type="entry name" value="YgjP-like_metallopeptidase"/>
</dbReference>
<keyword evidence="2" id="KW-0645">Protease</keyword>
<protein>
    <submittedName>
        <fullName evidence="2">Zinc metalloprotease</fullName>
    </submittedName>
</protein>